<evidence type="ECO:0000256" key="15">
    <source>
        <dbReference type="ARBA" id="ARBA00032304"/>
    </source>
</evidence>
<keyword evidence="4" id="KW-0488">Methylation</keyword>
<evidence type="ECO:0000256" key="11">
    <source>
        <dbReference type="ARBA" id="ARBA00023121"/>
    </source>
</evidence>
<protein>
    <recommendedName>
        <fullName evidence="15">ATP synthase lipid-binding protein</fullName>
    </recommendedName>
    <alternativeName>
        <fullName evidence="16">ATPase protein 9</fullName>
    </alternativeName>
    <alternativeName>
        <fullName evidence="14">ATPase subunit c</fullName>
    </alternativeName>
</protein>
<keyword evidence="10 17" id="KW-0406">Ion transport</keyword>
<evidence type="ECO:0000313" key="19">
    <source>
        <dbReference type="Ensembl" id="ENSLCNP00005002948.1"/>
    </source>
</evidence>
<evidence type="ECO:0000256" key="8">
    <source>
        <dbReference type="ARBA" id="ARBA00022946"/>
    </source>
</evidence>
<accession>A0A667G5B0</accession>
<evidence type="ECO:0000256" key="4">
    <source>
        <dbReference type="ARBA" id="ARBA00022481"/>
    </source>
</evidence>
<dbReference type="GO" id="GO:0015078">
    <property type="term" value="F:proton transmembrane transporter activity"/>
    <property type="evidence" value="ECO:0007669"/>
    <property type="project" value="InterPro"/>
</dbReference>
<evidence type="ECO:0000313" key="20">
    <source>
        <dbReference type="Proteomes" id="UP000472241"/>
    </source>
</evidence>
<dbReference type="InterPro" id="IPR000454">
    <property type="entry name" value="ATP_synth_F0_csu"/>
</dbReference>
<keyword evidence="5" id="KW-0138">CF(0)</keyword>
<evidence type="ECO:0000256" key="7">
    <source>
        <dbReference type="ARBA" id="ARBA00022781"/>
    </source>
</evidence>
<evidence type="ECO:0000256" key="2">
    <source>
        <dbReference type="ARBA" id="ARBA00006704"/>
    </source>
</evidence>
<dbReference type="PANTHER" id="PTHR10031">
    <property type="entry name" value="ATP SYNTHASE LIPID-BINDING PROTEIN, MITOCHONDRIAL"/>
    <property type="match status" value="1"/>
</dbReference>
<keyword evidence="11 17" id="KW-0446">Lipid-binding</keyword>
<keyword evidence="9 17" id="KW-1133">Transmembrane helix</keyword>
<sequence>MGFVFLQGCQPDSQFSRTVAISIFCLFHRVLCTENFQFSHSGLLKTRHGRVAILSTSDKGPFLPEIFAFPRAPRPLKMSTSQLLSSGSHALLIPSHSFQTSAISRDVHTAAKFIGAGAAAGGVAGSEAGIGTVFGTSIVGYVRNPSLKQQLFFCVVLGFAFLEAMGLFFLTVGFLTSFAM</sequence>
<dbReference type="PRINTS" id="PR00124">
    <property type="entry name" value="ATPASEC"/>
</dbReference>
<name>A0A667G5B0_LYNCA</name>
<reference evidence="19" key="1">
    <citation type="submission" date="2025-08" db="UniProtKB">
        <authorList>
            <consortium name="Ensembl"/>
        </authorList>
    </citation>
    <scope>IDENTIFICATION</scope>
</reference>
<evidence type="ECO:0000256" key="12">
    <source>
        <dbReference type="ARBA" id="ARBA00023128"/>
    </source>
</evidence>
<dbReference type="Pfam" id="PF00137">
    <property type="entry name" value="ATP-synt_C"/>
    <property type="match status" value="1"/>
</dbReference>
<evidence type="ECO:0000259" key="18">
    <source>
        <dbReference type="Pfam" id="PF00137"/>
    </source>
</evidence>
<keyword evidence="8" id="KW-0809">Transit peptide</keyword>
<dbReference type="GO" id="GO:0015986">
    <property type="term" value="P:proton motive force-driven ATP synthesis"/>
    <property type="evidence" value="ECO:0007669"/>
    <property type="project" value="InterPro"/>
</dbReference>
<dbReference type="PANTHER" id="PTHR10031:SF51">
    <property type="entry name" value="ATP SYNTHASE F(0) COMPLEX SUBUNIT C1, MITOCHONDRIAL"/>
    <property type="match status" value="1"/>
</dbReference>
<evidence type="ECO:0000256" key="6">
    <source>
        <dbReference type="ARBA" id="ARBA00022692"/>
    </source>
</evidence>
<evidence type="ECO:0000256" key="5">
    <source>
        <dbReference type="ARBA" id="ARBA00022547"/>
    </source>
</evidence>
<dbReference type="Gene3D" id="1.20.20.10">
    <property type="entry name" value="F1F0 ATP synthase subunit C"/>
    <property type="match status" value="1"/>
</dbReference>
<comment type="similarity">
    <text evidence="2 17">Belongs to the ATPase C chain family.</text>
</comment>
<organism evidence="19 20">
    <name type="scientific">Lynx canadensis</name>
    <name type="common">Canada lynx</name>
    <name type="synonym">Felis canadensis</name>
    <dbReference type="NCBI Taxonomy" id="61383"/>
    <lineage>
        <taxon>Eukaryota</taxon>
        <taxon>Metazoa</taxon>
        <taxon>Chordata</taxon>
        <taxon>Craniata</taxon>
        <taxon>Vertebrata</taxon>
        <taxon>Euteleostomi</taxon>
        <taxon>Mammalia</taxon>
        <taxon>Eutheria</taxon>
        <taxon>Laurasiatheria</taxon>
        <taxon>Carnivora</taxon>
        <taxon>Feliformia</taxon>
        <taxon>Felidae</taxon>
        <taxon>Felinae</taxon>
        <taxon>Lynx</taxon>
    </lineage>
</organism>
<dbReference type="GO" id="GO:0031966">
    <property type="term" value="C:mitochondrial membrane"/>
    <property type="evidence" value="ECO:0007669"/>
    <property type="project" value="UniProtKB-SubCell"/>
</dbReference>
<evidence type="ECO:0000256" key="17">
    <source>
        <dbReference type="RuleBase" id="RU004221"/>
    </source>
</evidence>
<dbReference type="SUPFAM" id="SSF81333">
    <property type="entry name" value="F1F0 ATP synthase subunit C"/>
    <property type="match status" value="1"/>
</dbReference>
<evidence type="ECO:0000256" key="9">
    <source>
        <dbReference type="ARBA" id="ARBA00022989"/>
    </source>
</evidence>
<keyword evidence="20" id="KW-1185">Reference proteome</keyword>
<comment type="caution">
    <text evidence="17">Lacks conserved residue(s) required for the propagation of feature annotation.</text>
</comment>
<dbReference type="FunFam" id="1.20.20.10:FF:000003">
    <property type="entry name" value="Atp synthase f complex subunit mitochondrial"/>
    <property type="match status" value="1"/>
</dbReference>
<dbReference type="GO" id="GO:0045259">
    <property type="term" value="C:proton-transporting ATP synthase complex"/>
    <property type="evidence" value="ECO:0007669"/>
    <property type="project" value="UniProtKB-KW"/>
</dbReference>
<dbReference type="CDD" id="cd18182">
    <property type="entry name" value="ATP-synt_Fo_c_ATP5G3"/>
    <property type="match status" value="1"/>
</dbReference>
<dbReference type="InterPro" id="IPR035921">
    <property type="entry name" value="F/V-ATP_Csub_sf"/>
</dbReference>
<reference evidence="19" key="2">
    <citation type="submission" date="2025-09" db="UniProtKB">
        <authorList>
            <consortium name="Ensembl"/>
        </authorList>
    </citation>
    <scope>IDENTIFICATION</scope>
</reference>
<evidence type="ECO:0000256" key="3">
    <source>
        <dbReference type="ARBA" id="ARBA00022448"/>
    </source>
</evidence>
<feature type="transmembrane region" description="Helical" evidence="17">
    <location>
        <begin position="151"/>
        <end position="175"/>
    </location>
</feature>
<evidence type="ECO:0000256" key="10">
    <source>
        <dbReference type="ARBA" id="ARBA00023065"/>
    </source>
</evidence>
<keyword evidence="13 17" id="KW-0472">Membrane</keyword>
<comment type="subcellular location">
    <subcellularLocation>
        <location evidence="1">Mitochondrion membrane</location>
        <topology evidence="1">Multi-pass membrane protein</topology>
    </subcellularLocation>
</comment>
<keyword evidence="6 17" id="KW-0812">Transmembrane</keyword>
<keyword evidence="3 17" id="KW-0813">Transport</keyword>
<evidence type="ECO:0000256" key="16">
    <source>
        <dbReference type="ARBA" id="ARBA00033111"/>
    </source>
</evidence>
<dbReference type="Ensembl" id="ENSLCNT00005003374.1">
    <property type="protein sequence ID" value="ENSLCNP00005002948.1"/>
    <property type="gene ID" value="ENSLCNG00005002106.1"/>
</dbReference>
<dbReference type="Proteomes" id="UP000472241">
    <property type="component" value="Unplaced"/>
</dbReference>
<evidence type="ECO:0000256" key="13">
    <source>
        <dbReference type="ARBA" id="ARBA00023136"/>
    </source>
</evidence>
<dbReference type="InterPro" id="IPR038662">
    <property type="entry name" value="ATP_synth_F0_csu_sf"/>
</dbReference>
<dbReference type="GO" id="GO:0033177">
    <property type="term" value="C:proton-transporting two-sector ATPase complex, proton-transporting domain"/>
    <property type="evidence" value="ECO:0007669"/>
    <property type="project" value="InterPro"/>
</dbReference>
<dbReference type="GO" id="GO:0008289">
    <property type="term" value="F:lipid binding"/>
    <property type="evidence" value="ECO:0007669"/>
    <property type="project" value="UniProtKB-KW"/>
</dbReference>
<evidence type="ECO:0000256" key="14">
    <source>
        <dbReference type="ARBA" id="ARBA00029852"/>
    </source>
</evidence>
<keyword evidence="7 17" id="KW-0375">Hydrogen ion transport</keyword>
<dbReference type="InterPro" id="IPR002379">
    <property type="entry name" value="ATPase_proteolipid_c-like_dom"/>
</dbReference>
<feature type="domain" description="V-ATPase proteolipid subunit C-like" evidence="18">
    <location>
        <begin position="114"/>
        <end position="175"/>
    </location>
</feature>
<proteinExistence type="inferred from homology"/>
<dbReference type="AlphaFoldDB" id="A0A667G5B0"/>
<evidence type="ECO:0000256" key="1">
    <source>
        <dbReference type="ARBA" id="ARBA00004225"/>
    </source>
</evidence>
<keyword evidence="12" id="KW-0496">Mitochondrion</keyword>